<comment type="caution">
    <text evidence="2">The sequence shown here is derived from an EMBL/GenBank/DDBJ whole genome shotgun (WGS) entry which is preliminary data.</text>
</comment>
<dbReference type="EMBL" id="JARJCW010000098">
    <property type="protein sequence ID" value="KAJ7194454.1"/>
    <property type="molecule type" value="Genomic_DNA"/>
</dbReference>
<evidence type="ECO:0000256" key="1">
    <source>
        <dbReference type="SAM" id="Phobius"/>
    </source>
</evidence>
<reference evidence="2" key="1">
    <citation type="submission" date="2023-03" db="EMBL/GenBank/DDBJ databases">
        <title>Massive genome expansion in bonnet fungi (Mycena s.s.) driven by repeated elements and novel gene families across ecological guilds.</title>
        <authorList>
            <consortium name="Lawrence Berkeley National Laboratory"/>
            <person name="Harder C.B."/>
            <person name="Miyauchi S."/>
            <person name="Viragh M."/>
            <person name="Kuo A."/>
            <person name="Thoen E."/>
            <person name="Andreopoulos B."/>
            <person name="Lu D."/>
            <person name="Skrede I."/>
            <person name="Drula E."/>
            <person name="Henrissat B."/>
            <person name="Morin E."/>
            <person name="Kohler A."/>
            <person name="Barry K."/>
            <person name="LaButti K."/>
            <person name="Morin E."/>
            <person name="Salamov A."/>
            <person name="Lipzen A."/>
            <person name="Mereny Z."/>
            <person name="Hegedus B."/>
            <person name="Baldrian P."/>
            <person name="Stursova M."/>
            <person name="Weitz H."/>
            <person name="Taylor A."/>
            <person name="Grigoriev I.V."/>
            <person name="Nagy L.G."/>
            <person name="Martin F."/>
            <person name="Kauserud H."/>
        </authorList>
    </citation>
    <scope>NUCLEOTIDE SEQUENCE</scope>
    <source>
        <strain evidence="2">9144</strain>
    </source>
</reference>
<evidence type="ECO:0000313" key="2">
    <source>
        <dbReference type="EMBL" id="KAJ7194454.1"/>
    </source>
</evidence>
<dbReference type="Proteomes" id="UP001219525">
    <property type="component" value="Unassembled WGS sequence"/>
</dbReference>
<keyword evidence="1" id="KW-0472">Membrane</keyword>
<gene>
    <name evidence="2" type="ORF">GGX14DRAFT_210022</name>
</gene>
<keyword evidence="3" id="KW-1185">Reference proteome</keyword>
<evidence type="ECO:0000313" key="3">
    <source>
        <dbReference type="Proteomes" id="UP001219525"/>
    </source>
</evidence>
<feature type="transmembrane region" description="Helical" evidence="1">
    <location>
        <begin position="97"/>
        <end position="119"/>
    </location>
</feature>
<keyword evidence="1" id="KW-1133">Transmembrane helix</keyword>
<name>A0AAD6UTF3_9AGAR</name>
<accession>A0AAD6UTF3</accession>
<keyword evidence="1" id="KW-0812">Transmembrane</keyword>
<proteinExistence type="predicted"/>
<sequence>MVRSLFAASRAPHVRPAVHAALVCLNRRHPHSAQLPQHAARPCIAEDASATVDAARLPQLADSRKLHAPARPKVDEGLDERRGGICSLFEGEFSFRFLTSFSYCLPFFSFLFLQLHGFLCSTNVPTGRRRLSVDKIFHRALAVTPYYYTASRNQLKLTLTLELQSNDL</sequence>
<protein>
    <submittedName>
        <fullName evidence="2">Uncharacterized protein</fullName>
    </submittedName>
</protein>
<dbReference type="AlphaFoldDB" id="A0AAD6UTF3"/>
<organism evidence="2 3">
    <name type="scientific">Mycena pura</name>
    <dbReference type="NCBI Taxonomy" id="153505"/>
    <lineage>
        <taxon>Eukaryota</taxon>
        <taxon>Fungi</taxon>
        <taxon>Dikarya</taxon>
        <taxon>Basidiomycota</taxon>
        <taxon>Agaricomycotina</taxon>
        <taxon>Agaricomycetes</taxon>
        <taxon>Agaricomycetidae</taxon>
        <taxon>Agaricales</taxon>
        <taxon>Marasmiineae</taxon>
        <taxon>Mycenaceae</taxon>
        <taxon>Mycena</taxon>
    </lineage>
</organism>